<feature type="domain" description="Arabidopsis retrotransposon Orf1 C-terminal" evidence="2">
    <location>
        <begin position="342"/>
        <end position="437"/>
    </location>
</feature>
<evidence type="ECO:0000313" key="3">
    <source>
        <dbReference type="EMBL" id="KAF3537106.1"/>
    </source>
</evidence>
<name>A0A8S9Q5R5_BRACR</name>
<proteinExistence type="predicted"/>
<organism evidence="3 4">
    <name type="scientific">Brassica cretica</name>
    <name type="common">Mustard</name>
    <dbReference type="NCBI Taxonomy" id="69181"/>
    <lineage>
        <taxon>Eukaryota</taxon>
        <taxon>Viridiplantae</taxon>
        <taxon>Streptophyta</taxon>
        <taxon>Embryophyta</taxon>
        <taxon>Tracheophyta</taxon>
        <taxon>Spermatophyta</taxon>
        <taxon>Magnoliopsida</taxon>
        <taxon>eudicotyledons</taxon>
        <taxon>Gunneridae</taxon>
        <taxon>Pentapetalae</taxon>
        <taxon>rosids</taxon>
        <taxon>malvids</taxon>
        <taxon>Brassicales</taxon>
        <taxon>Brassicaceae</taxon>
        <taxon>Brassiceae</taxon>
        <taxon>Brassica</taxon>
    </lineage>
</organism>
<evidence type="ECO:0000259" key="2">
    <source>
        <dbReference type="Pfam" id="PF03078"/>
    </source>
</evidence>
<sequence>MHMGEWIKQCKYARYQTPTEDELCGHLKNGVLWPPTRFADIKIMEELEIGDDIKQMLDHMNMQSFFTMAYPTYDDESCQFLASLVATFYTTRHVRQGWGKIKFKVHGKVYNMTFKEIGEALGLKDLKESSIPILYDAPREESIGRMVWKVLAGKTRSMHFNDEELQLLHQTVQHYAHPSQLPLVDTDFYKNFGMVGFFVKRLIHYKEWAWTTSDSKPQVGIGGLITALLQFKDIPLEDDPTGPAFLDAIYLKKAQYFSGRFNGTCVYSYIQSTREVEVLLPNTDLTSLTRPGAISFDIGSEHFLGPHGLLGPMRSPKKKKTADKCGVFQEDISGLNSELLYDESCQFLSSLVATFHTTKHVRQGWGKIKFKVHGKVYNMTFKEIGQALGLQDLEESSIPTLYDAPREESIARMVWKVLAGKTRKPSRDKNASIRHPSDRTIFKLKDKCKALSKTVKRQAEASAQFMKKVADILTRGAVAGCSSSDFDFFTPQSQPSIDPLALRLSATKKEMLRRKRNPPAQPKTVKRQAEASAQFMKKVADILTRGAVAGCSSSDFDFLTAQPQPSIGPFTQTSRHQERAAPPEEKPTSSTVRFRKQISIPCLDR</sequence>
<evidence type="ECO:0000256" key="1">
    <source>
        <dbReference type="SAM" id="MobiDB-lite"/>
    </source>
</evidence>
<accession>A0A8S9Q5R5</accession>
<protein>
    <recommendedName>
        <fullName evidence="2">Arabidopsis retrotransposon Orf1 C-terminal domain-containing protein</fullName>
    </recommendedName>
</protein>
<dbReference type="AlphaFoldDB" id="A0A8S9Q5R5"/>
<feature type="compositionally biased region" description="Basic and acidic residues" evidence="1">
    <location>
        <begin position="575"/>
        <end position="587"/>
    </location>
</feature>
<gene>
    <name evidence="3" type="ORF">F2Q69_00021176</name>
</gene>
<comment type="caution">
    <text evidence="3">The sequence shown here is derived from an EMBL/GenBank/DDBJ whole genome shotgun (WGS) entry which is preliminary data.</text>
</comment>
<dbReference type="Proteomes" id="UP000712600">
    <property type="component" value="Unassembled WGS sequence"/>
</dbReference>
<dbReference type="EMBL" id="QGKX02001290">
    <property type="protein sequence ID" value="KAF3537106.1"/>
    <property type="molecule type" value="Genomic_DNA"/>
</dbReference>
<dbReference type="Pfam" id="PF03078">
    <property type="entry name" value="ATHILA"/>
    <property type="match status" value="3"/>
</dbReference>
<reference evidence="3" key="1">
    <citation type="submission" date="2019-12" db="EMBL/GenBank/DDBJ databases">
        <title>Genome sequencing and annotation of Brassica cretica.</title>
        <authorList>
            <person name="Studholme D.J."/>
            <person name="Sarris P."/>
        </authorList>
    </citation>
    <scope>NUCLEOTIDE SEQUENCE</scope>
    <source>
        <strain evidence="3">PFS-109/04</strain>
        <tissue evidence="3">Leaf</tissue>
    </source>
</reference>
<feature type="region of interest" description="Disordered" evidence="1">
    <location>
        <begin position="560"/>
        <end position="605"/>
    </location>
</feature>
<feature type="domain" description="Arabidopsis retrotransposon Orf1 C-terminal" evidence="2">
    <location>
        <begin position="19"/>
        <end position="129"/>
    </location>
</feature>
<feature type="compositionally biased region" description="Polar residues" evidence="1">
    <location>
        <begin position="560"/>
        <end position="574"/>
    </location>
</feature>
<evidence type="ECO:0000313" key="4">
    <source>
        <dbReference type="Proteomes" id="UP000712600"/>
    </source>
</evidence>
<feature type="domain" description="Arabidopsis retrotransposon Orf1 C-terminal" evidence="2">
    <location>
        <begin position="147"/>
        <end position="298"/>
    </location>
</feature>
<dbReference type="InterPro" id="IPR004312">
    <property type="entry name" value="ATHILA_Orf1_C"/>
</dbReference>